<feature type="domain" description="PIN" evidence="1">
    <location>
        <begin position="4"/>
        <end position="120"/>
    </location>
</feature>
<dbReference type="PANTHER" id="PTHR36173:SF1">
    <property type="entry name" value="RIBONUCLEASE VAPC22"/>
    <property type="match status" value="1"/>
</dbReference>
<dbReference type="HOGENOM" id="CLU_129890_2_0_3"/>
<organism evidence="2 3">
    <name type="scientific">Cyanobacterium aponinum (strain PCC 10605)</name>
    <dbReference type="NCBI Taxonomy" id="755178"/>
    <lineage>
        <taxon>Bacteria</taxon>
        <taxon>Bacillati</taxon>
        <taxon>Cyanobacteriota</taxon>
        <taxon>Cyanophyceae</taxon>
        <taxon>Oscillatoriophycideae</taxon>
        <taxon>Chroococcales</taxon>
        <taxon>Geminocystaceae</taxon>
        <taxon>Cyanobacterium</taxon>
    </lineage>
</organism>
<gene>
    <name evidence="2" type="ordered locus">Cyan10605_1535</name>
</gene>
<dbReference type="Gene3D" id="3.40.50.1010">
    <property type="entry name" value="5'-nuclease"/>
    <property type="match status" value="1"/>
</dbReference>
<dbReference type="OrthoDB" id="9798990at2"/>
<name>K9Z3B2_CYAAP</name>
<dbReference type="eggNOG" id="COG3744">
    <property type="taxonomic scope" value="Bacteria"/>
</dbReference>
<dbReference type="InterPro" id="IPR029060">
    <property type="entry name" value="PIN-like_dom_sf"/>
</dbReference>
<dbReference type="STRING" id="755178.Cyan10605_1535"/>
<evidence type="ECO:0000313" key="2">
    <source>
        <dbReference type="EMBL" id="AFZ53644.1"/>
    </source>
</evidence>
<protein>
    <submittedName>
        <fullName evidence="2">PilT protein domain protein</fullName>
    </submittedName>
</protein>
<dbReference type="AlphaFoldDB" id="K9Z3B2"/>
<dbReference type="KEGG" id="can:Cyan10605_1535"/>
<dbReference type="InterPro" id="IPR052919">
    <property type="entry name" value="TA_system_RNase"/>
</dbReference>
<dbReference type="PANTHER" id="PTHR36173">
    <property type="entry name" value="RIBONUCLEASE VAPC16-RELATED"/>
    <property type="match status" value="1"/>
</dbReference>
<dbReference type="SUPFAM" id="SSF88723">
    <property type="entry name" value="PIN domain-like"/>
    <property type="match status" value="1"/>
</dbReference>
<dbReference type="Proteomes" id="UP000010480">
    <property type="component" value="Chromosome"/>
</dbReference>
<evidence type="ECO:0000259" key="1">
    <source>
        <dbReference type="Pfam" id="PF01850"/>
    </source>
</evidence>
<dbReference type="EMBL" id="CP003947">
    <property type="protein sequence ID" value="AFZ53644.1"/>
    <property type="molecule type" value="Genomic_DNA"/>
</dbReference>
<dbReference type="Pfam" id="PF01850">
    <property type="entry name" value="PIN"/>
    <property type="match status" value="1"/>
</dbReference>
<keyword evidence="3" id="KW-1185">Reference proteome</keyword>
<proteinExistence type="predicted"/>
<reference evidence="3" key="1">
    <citation type="journal article" date="2013" name="Proc. Natl. Acad. Sci. U.S.A.">
        <title>Improving the coverage of the cyanobacterial phylum using diversity-driven genome sequencing.</title>
        <authorList>
            <person name="Shih P.M."/>
            <person name="Wu D."/>
            <person name="Latifi A."/>
            <person name="Axen S.D."/>
            <person name="Fewer D.P."/>
            <person name="Talla E."/>
            <person name="Calteau A."/>
            <person name="Cai F."/>
            <person name="Tandeau de Marsac N."/>
            <person name="Rippka R."/>
            <person name="Herdman M."/>
            <person name="Sivonen K."/>
            <person name="Coursin T."/>
            <person name="Laurent T."/>
            <person name="Goodwin L."/>
            <person name="Nolan M."/>
            <person name="Davenport K.W."/>
            <person name="Han C.S."/>
            <person name="Rubin E.M."/>
            <person name="Eisen J.A."/>
            <person name="Woyke T."/>
            <person name="Gugger M."/>
            <person name="Kerfeld C.A."/>
        </authorList>
    </citation>
    <scope>NUCLEOTIDE SEQUENCE [LARGE SCALE GENOMIC DNA]</scope>
    <source>
        <strain evidence="3">PCC 10605</strain>
    </source>
</reference>
<accession>K9Z3B2</accession>
<dbReference type="InterPro" id="IPR002716">
    <property type="entry name" value="PIN_dom"/>
</dbReference>
<sequence length="131" mass="14973">MITYVVDTHALAWFISEDERLSCKAKEILTQAENGEVKVLIPTLVMAELTHIAEKGKVKIIIEELLDKINQGDGFSIVGFDFVIFQQMLILPKHWDIHDRIIAATASYYQSTLITRDQILGNFPNLKTIWE</sequence>
<dbReference type="RefSeq" id="WP_015219371.1">
    <property type="nucleotide sequence ID" value="NC_019776.1"/>
</dbReference>
<evidence type="ECO:0000313" key="3">
    <source>
        <dbReference type="Proteomes" id="UP000010480"/>
    </source>
</evidence>